<organism evidence="2 3">
    <name type="scientific">Adineta steineri</name>
    <dbReference type="NCBI Taxonomy" id="433720"/>
    <lineage>
        <taxon>Eukaryota</taxon>
        <taxon>Metazoa</taxon>
        <taxon>Spiralia</taxon>
        <taxon>Gnathifera</taxon>
        <taxon>Rotifera</taxon>
        <taxon>Eurotatoria</taxon>
        <taxon>Bdelloidea</taxon>
        <taxon>Adinetida</taxon>
        <taxon>Adinetidae</taxon>
        <taxon>Adineta</taxon>
    </lineage>
</organism>
<feature type="non-terminal residue" evidence="2">
    <location>
        <position position="84"/>
    </location>
</feature>
<proteinExistence type="predicted"/>
<reference evidence="2" key="1">
    <citation type="submission" date="2021-02" db="EMBL/GenBank/DDBJ databases">
        <authorList>
            <person name="Nowell W R."/>
        </authorList>
    </citation>
    <scope>NUCLEOTIDE SEQUENCE</scope>
</reference>
<keyword evidence="1" id="KW-1133">Transmembrane helix</keyword>
<keyword evidence="1" id="KW-0472">Membrane</keyword>
<sequence length="84" mass="9515">INPETTELYQFCANKQIIVRETWNSIFSPMVLAKLLAIIILNIVNSVQDNDTSNGIDLNHSYTVEETDEGPLEHAKETFSEFIS</sequence>
<dbReference type="AlphaFoldDB" id="A0A820S2G7"/>
<name>A0A820S2G7_9BILA</name>
<dbReference type="EMBL" id="CAJOAZ010032292">
    <property type="protein sequence ID" value="CAF4446380.1"/>
    <property type="molecule type" value="Genomic_DNA"/>
</dbReference>
<evidence type="ECO:0000256" key="1">
    <source>
        <dbReference type="SAM" id="Phobius"/>
    </source>
</evidence>
<evidence type="ECO:0000313" key="3">
    <source>
        <dbReference type="Proteomes" id="UP000663844"/>
    </source>
</evidence>
<feature type="non-terminal residue" evidence="2">
    <location>
        <position position="1"/>
    </location>
</feature>
<gene>
    <name evidence="2" type="ORF">OXD698_LOCUS54125</name>
</gene>
<comment type="caution">
    <text evidence="2">The sequence shown here is derived from an EMBL/GenBank/DDBJ whole genome shotgun (WGS) entry which is preliminary data.</text>
</comment>
<accession>A0A820S2G7</accession>
<dbReference type="Proteomes" id="UP000663844">
    <property type="component" value="Unassembled WGS sequence"/>
</dbReference>
<protein>
    <submittedName>
        <fullName evidence="2">Uncharacterized protein</fullName>
    </submittedName>
</protein>
<keyword evidence="1" id="KW-0812">Transmembrane</keyword>
<feature type="transmembrane region" description="Helical" evidence="1">
    <location>
        <begin position="26"/>
        <end position="44"/>
    </location>
</feature>
<evidence type="ECO:0000313" key="2">
    <source>
        <dbReference type="EMBL" id="CAF4446380.1"/>
    </source>
</evidence>